<dbReference type="Proteomes" id="UP000225972">
    <property type="component" value="Unassembled WGS sequence"/>
</dbReference>
<dbReference type="GO" id="GO:0019825">
    <property type="term" value="F:oxygen binding"/>
    <property type="evidence" value="ECO:0007669"/>
    <property type="project" value="InterPro"/>
</dbReference>
<dbReference type="GO" id="GO:0020037">
    <property type="term" value="F:heme binding"/>
    <property type="evidence" value="ECO:0007669"/>
    <property type="project" value="InterPro"/>
</dbReference>
<protein>
    <submittedName>
        <fullName evidence="1">Group 3 truncated hemoglobin ctb</fullName>
    </submittedName>
</protein>
<proteinExistence type="predicted"/>
<dbReference type="SUPFAM" id="SSF46458">
    <property type="entry name" value="Globin-like"/>
    <property type="match status" value="1"/>
</dbReference>
<keyword evidence="2" id="KW-1185">Reference proteome</keyword>
<dbReference type="AlphaFoldDB" id="A0A238JFA0"/>
<sequence>MAAHRFPITEAQIDLLVRAFYARIRKDETLGPVFLRAVGTSDEAWQHHEAKIASFWRNALGIDRSFEGNPMMKHLANQEIVPEQFPIWLALFRDTANDVLPPEAAEGISDLADRIGRSLSMGLVQFRNPETGMPNFREAL</sequence>
<dbReference type="RefSeq" id="WP_099247239.1">
    <property type="nucleotide sequence ID" value="NZ_FXXP01000002.1"/>
</dbReference>
<evidence type="ECO:0000313" key="1">
    <source>
        <dbReference type="EMBL" id="SMX29319.1"/>
    </source>
</evidence>
<reference evidence="2" key="1">
    <citation type="submission" date="2017-05" db="EMBL/GenBank/DDBJ databases">
        <authorList>
            <person name="Rodrigo-Torres L."/>
            <person name="Arahal R. D."/>
            <person name="Lucena T."/>
        </authorList>
    </citation>
    <scope>NUCLEOTIDE SEQUENCE [LARGE SCALE GENOMIC DNA]</scope>
    <source>
        <strain evidence="2">CECT 8649</strain>
    </source>
</reference>
<organism evidence="1 2">
    <name type="scientific">Pelagimonas phthalicica</name>
    <dbReference type="NCBI Taxonomy" id="1037362"/>
    <lineage>
        <taxon>Bacteria</taxon>
        <taxon>Pseudomonadati</taxon>
        <taxon>Pseudomonadota</taxon>
        <taxon>Alphaproteobacteria</taxon>
        <taxon>Rhodobacterales</taxon>
        <taxon>Roseobacteraceae</taxon>
        <taxon>Pelagimonas</taxon>
    </lineage>
</organism>
<dbReference type="Gene3D" id="1.10.490.10">
    <property type="entry name" value="Globins"/>
    <property type="match status" value="1"/>
</dbReference>
<dbReference type="InterPro" id="IPR012292">
    <property type="entry name" value="Globin/Proto"/>
</dbReference>
<dbReference type="EMBL" id="FXXP01000002">
    <property type="protein sequence ID" value="SMX29319.1"/>
    <property type="molecule type" value="Genomic_DNA"/>
</dbReference>
<evidence type="ECO:0000313" key="2">
    <source>
        <dbReference type="Proteomes" id="UP000225972"/>
    </source>
</evidence>
<dbReference type="OrthoDB" id="25954at2"/>
<gene>
    <name evidence="1" type="primary">ctb_1</name>
    <name evidence="1" type="ORF">TRP8649_03452</name>
</gene>
<dbReference type="InterPro" id="IPR009050">
    <property type="entry name" value="Globin-like_sf"/>
</dbReference>
<accession>A0A238JFA0</accession>
<dbReference type="CDD" id="cd08916">
    <property type="entry name" value="TrHb3_P"/>
    <property type="match status" value="1"/>
</dbReference>
<name>A0A238JFA0_9RHOB</name>